<gene>
    <name evidence="2" type="ORF">H7344_19830</name>
</gene>
<protein>
    <recommendedName>
        <fullName evidence="4">ABC transporter permease</fullName>
    </recommendedName>
</protein>
<reference evidence="2 3" key="1">
    <citation type="submission" date="2020-08" db="EMBL/GenBank/DDBJ databases">
        <title>novel species in genus Nocardioides.</title>
        <authorList>
            <person name="Zhang G."/>
        </authorList>
    </citation>
    <scope>NUCLEOTIDE SEQUENCE [LARGE SCALE GENOMIC DNA]</scope>
    <source>
        <strain evidence="2 3">SC8A-24</strain>
    </source>
</reference>
<dbReference type="RefSeq" id="WP_222130924.1">
    <property type="nucleotide sequence ID" value="NZ_JACMYC010000027.1"/>
</dbReference>
<proteinExistence type="predicted"/>
<sequence>RSTAGPEGRSRAGGRRPRPWWLLPLAALVVLAWRDELLVSDVGVVLLVVLLTLTLALLAPTVAYLAAGVLVGRAASAAALLAGRRLVADPGPAGRAAAAAGAVGVTLGVVPVFIGSLTAQAAAGDRDYYVLPAVGAGICALVALLVIAASLAVHSTETVLVRRRELATLVATGVPATVVSDSQRLECLLVTVPLAVLGSLVGSVGYAVLAADLAGSTAEVLVGLGSTAAVSVLACWLATAVLRPWVRDAVGPENLRTV</sequence>
<dbReference type="Proteomes" id="UP000604001">
    <property type="component" value="Unassembled WGS sequence"/>
</dbReference>
<feature type="transmembrane region" description="Helical" evidence="1">
    <location>
        <begin position="45"/>
        <end position="75"/>
    </location>
</feature>
<evidence type="ECO:0000256" key="1">
    <source>
        <dbReference type="SAM" id="Phobius"/>
    </source>
</evidence>
<feature type="transmembrane region" description="Helical" evidence="1">
    <location>
        <begin position="221"/>
        <end position="242"/>
    </location>
</feature>
<feature type="transmembrane region" description="Helical" evidence="1">
    <location>
        <begin position="20"/>
        <end position="39"/>
    </location>
</feature>
<feature type="non-terminal residue" evidence="2">
    <location>
        <position position="1"/>
    </location>
</feature>
<keyword evidence="3" id="KW-1185">Reference proteome</keyword>
<feature type="transmembrane region" description="Helical" evidence="1">
    <location>
        <begin position="187"/>
        <end position="209"/>
    </location>
</feature>
<dbReference type="EMBL" id="JACMYC010000027">
    <property type="protein sequence ID" value="MBC2962544.1"/>
    <property type="molecule type" value="Genomic_DNA"/>
</dbReference>
<accession>A0ABR6UF02</accession>
<keyword evidence="1" id="KW-1133">Transmembrane helix</keyword>
<name>A0ABR6UF02_9ACTN</name>
<organism evidence="2 3">
    <name type="scientific">Nocardioides deserti</name>
    <dbReference type="NCBI Taxonomy" id="1588644"/>
    <lineage>
        <taxon>Bacteria</taxon>
        <taxon>Bacillati</taxon>
        <taxon>Actinomycetota</taxon>
        <taxon>Actinomycetes</taxon>
        <taxon>Propionibacteriales</taxon>
        <taxon>Nocardioidaceae</taxon>
        <taxon>Nocardioides</taxon>
    </lineage>
</organism>
<evidence type="ECO:0000313" key="3">
    <source>
        <dbReference type="Proteomes" id="UP000604001"/>
    </source>
</evidence>
<feature type="transmembrane region" description="Helical" evidence="1">
    <location>
        <begin position="96"/>
        <end position="117"/>
    </location>
</feature>
<keyword evidence="1" id="KW-0812">Transmembrane</keyword>
<comment type="caution">
    <text evidence="2">The sequence shown here is derived from an EMBL/GenBank/DDBJ whole genome shotgun (WGS) entry which is preliminary data.</text>
</comment>
<evidence type="ECO:0000313" key="2">
    <source>
        <dbReference type="EMBL" id="MBC2962544.1"/>
    </source>
</evidence>
<feature type="transmembrane region" description="Helical" evidence="1">
    <location>
        <begin position="129"/>
        <end position="153"/>
    </location>
</feature>
<keyword evidence="1" id="KW-0472">Membrane</keyword>
<evidence type="ECO:0008006" key="4">
    <source>
        <dbReference type="Google" id="ProtNLM"/>
    </source>
</evidence>